<dbReference type="GO" id="GO:0009384">
    <property type="term" value="F:N-acylmannosamine kinase activity"/>
    <property type="evidence" value="ECO:0007669"/>
    <property type="project" value="TreeGrafter"/>
</dbReference>
<keyword evidence="1" id="KW-0808">Transferase</keyword>
<dbReference type="SUPFAM" id="SSF53067">
    <property type="entry name" value="Actin-like ATPase domain"/>
    <property type="match status" value="1"/>
</dbReference>
<dbReference type="Proteomes" id="UP000248916">
    <property type="component" value="Unassembled WGS sequence"/>
</dbReference>
<keyword evidence="1" id="KW-0418">Kinase</keyword>
<evidence type="ECO:0000313" key="2">
    <source>
        <dbReference type="Proteomes" id="UP000248916"/>
    </source>
</evidence>
<dbReference type="InterPro" id="IPR043129">
    <property type="entry name" value="ATPase_NBD"/>
</dbReference>
<dbReference type="EMBL" id="QKZL01000030">
    <property type="protein sequence ID" value="PZX11713.1"/>
    <property type="molecule type" value="Genomic_DNA"/>
</dbReference>
<accession>A0A2W7MVY7</accession>
<comment type="caution">
    <text evidence="1">The sequence shown here is derived from an EMBL/GenBank/DDBJ whole genome shotgun (WGS) entry which is preliminary data.</text>
</comment>
<dbReference type="InterPro" id="IPR000600">
    <property type="entry name" value="ROK"/>
</dbReference>
<dbReference type="PANTHER" id="PTHR18964:SF169">
    <property type="entry name" value="N-ACETYLMANNOSAMINE KINASE"/>
    <property type="match status" value="1"/>
</dbReference>
<proteinExistence type="predicted"/>
<dbReference type="Pfam" id="PF00480">
    <property type="entry name" value="ROK"/>
    <property type="match status" value="1"/>
</dbReference>
<reference evidence="1 2" key="1">
    <citation type="submission" date="2018-06" db="EMBL/GenBank/DDBJ databases">
        <title>Genomic Encyclopedia of Archaeal and Bacterial Type Strains, Phase II (KMG-II): from individual species to whole genera.</title>
        <authorList>
            <person name="Goeker M."/>
        </authorList>
    </citation>
    <scope>NUCLEOTIDE SEQUENCE [LARGE SCALE GENOMIC DNA]</scope>
    <source>
        <strain evidence="1 2">DSM 22009</strain>
    </source>
</reference>
<dbReference type="GO" id="GO:0019262">
    <property type="term" value="P:N-acetylneuraminate catabolic process"/>
    <property type="evidence" value="ECO:0007669"/>
    <property type="project" value="TreeGrafter"/>
</dbReference>
<dbReference type="AlphaFoldDB" id="A0A2W7MVY7"/>
<sequence length="290" mass="30580">MTALAIDIGGTKILVALVKDGHVQDWTRGPTDFSGGPADWLDTAAHLAKPWQGQYRTLGIAVTGRVDRSGSWSALNAGTLGIPPNTPLRDMAQDRFPHPVALANDAQAAAWGEYFGNAEADRVRDMVFLTISTGIGGGIVANGRLRTGRSGLAGHFGQIWSDGQPFEARAAGRWLAEEADRTGHRTDAEGVFAAAEMGEDWAVALRGQAVARIARLTADIQMTLDPDRIVLGGGIGLAPGFLAAVEEAQRHLARDLRPMLVAARLGAFAGVVGIADLAERTNALQTETTS</sequence>
<dbReference type="Gene3D" id="3.30.420.40">
    <property type="match status" value="2"/>
</dbReference>
<organism evidence="1 2">
    <name type="scientific">Palleronia aestuarii</name>
    <dbReference type="NCBI Taxonomy" id="568105"/>
    <lineage>
        <taxon>Bacteria</taxon>
        <taxon>Pseudomonadati</taxon>
        <taxon>Pseudomonadota</taxon>
        <taxon>Alphaproteobacteria</taxon>
        <taxon>Rhodobacterales</taxon>
        <taxon>Roseobacteraceae</taxon>
        <taxon>Palleronia</taxon>
    </lineage>
</organism>
<keyword evidence="2" id="KW-1185">Reference proteome</keyword>
<gene>
    <name evidence="1" type="ORF">LX81_03891</name>
</gene>
<protein>
    <submittedName>
        <fullName evidence="1">N-acylmannosamine kinase/N-acetylmannosamine-6-phosphate 2-epimerase/N-acetylmannosamine kinase</fullName>
    </submittedName>
</protein>
<dbReference type="PANTHER" id="PTHR18964">
    <property type="entry name" value="ROK (REPRESSOR, ORF, KINASE) FAMILY"/>
    <property type="match status" value="1"/>
</dbReference>
<dbReference type="OrthoDB" id="9810372at2"/>
<name>A0A2W7MVY7_9RHOB</name>
<evidence type="ECO:0000313" key="1">
    <source>
        <dbReference type="EMBL" id="PZX11713.1"/>
    </source>
</evidence>
<dbReference type="RefSeq" id="WP_111538907.1">
    <property type="nucleotide sequence ID" value="NZ_QKZL01000030.1"/>
</dbReference>